<sequence length="537" mass="61625">MGRGKGKKKGGKAKAAAAMDLAEDLAAEFREASEGEVVVVVPAKKKPKRKGKKKVVKVKVEEVIEAEVPKEDPPKLTRGQKAVEENAKLREIMGIARWSINKEHNEYRSREYSIPTSEDHQGTIRRAMKQERAQHESKIKWILDYLETEDAATIQFDTTLKELRSRPRSDDNLAQAKAREQALAPDTVPAIDTTTQAVDKNGKRLLAYIAWHTMNQGTRWTHGGVCAMHRNAKAKKTQMLYFKRKSALDVFASDSRHSYDQEKNYMTFHIVGHVMIDEKGAEIYIGYMEIKGLRHDCIMWSEVGHAERVHPSSELLGNCNAERDEVLELMFTDYAIQNYLSWLVRALFPKKYAKLRLSCRRANWATQNWNTNDPEKDDLADEAGIFMNRVSLWKLTAEMHRDFNDYFCVIFCEGNYTGGEAVFPDLNLKFSYRPGDIILFYSDALYHSILPWVPGVMSEAPARMPDETKQAYQLRLRQDHSDIITPGRVSWVLSTHKDMVKKFTEDGYEKYLYDKDKPYDKRSQQAKRKAEAAGLEG</sequence>
<proteinExistence type="predicted"/>
<gene>
    <name evidence="1" type="ORF">NLI96_g9522</name>
</gene>
<accession>A0AAD5UVG1</accession>
<protein>
    <submittedName>
        <fullName evidence="1">Uncharacterized protein</fullName>
    </submittedName>
</protein>
<reference evidence="1" key="1">
    <citation type="submission" date="2022-07" db="EMBL/GenBank/DDBJ databases">
        <title>Genome Sequence of Physisporinus lineatus.</title>
        <authorList>
            <person name="Buettner E."/>
        </authorList>
    </citation>
    <scope>NUCLEOTIDE SEQUENCE</scope>
    <source>
        <strain evidence="1">VT162</strain>
    </source>
</reference>
<dbReference type="Proteomes" id="UP001212997">
    <property type="component" value="Unassembled WGS sequence"/>
</dbReference>
<comment type="caution">
    <text evidence="1">The sequence shown here is derived from an EMBL/GenBank/DDBJ whole genome shotgun (WGS) entry which is preliminary data.</text>
</comment>
<dbReference type="EMBL" id="JANAWD010000485">
    <property type="protein sequence ID" value="KAJ3478786.1"/>
    <property type="molecule type" value="Genomic_DNA"/>
</dbReference>
<organism evidence="1 2">
    <name type="scientific">Meripilus lineatus</name>
    <dbReference type="NCBI Taxonomy" id="2056292"/>
    <lineage>
        <taxon>Eukaryota</taxon>
        <taxon>Fungi</taxon>
        <taxon>Dikarya</taxon>
        <taxon>Basidiomycota</taxon>
        <taxon>Agaricomycotina</taxon>
        <taxon>Agaricomycetes</taxon>
        <taxon>Polyporales</taxon>
        <taxon>Meripilaceae</taxon>
        <taxon>Meripilus</taxon>
    </lineage>
</organism>
<evidence type="ECO:0000313" key="2">
    <source>
        <dbReference type="Proteomes" id="UP001212997"/>
    </source>
</evidence>
<dbReference type="Gene3D" id="3.60.130.30">
    <property type="match status" value="1"/>
</dbReference>
<keyword evidence="2" id="KW-1185">Reference proteome</keyword>
<evidence type="ECO:0000313" key="1">
    <source>
        <dbReference type="EMBL" id="KAJ3478786.1"/>
    </source>
</evidence>
<dbReference type="AlphaFoldDB" id="A0AAD5UVG1"/>
<name>A0AAD5UVG1_9APHY</name>